<name>A0A6A4ZAF0_APHAT</name>
<accession>A0A6A4ZAF0</accession>
<reference evidence="1 2" key="1">
    <citation type="submission" date="2019-06" db="EMBL/GenBank/DDBJ databases">
        <title>Genomics analysis of Aphanomyces spp. identifies a new class of oomycete effector associated with host adaptation.</title>
        <authorList>
            <person name="Gaulin E."/>
        </authorList>
    </citation>
    <scope>NUCLEOTIDE SEQUENCE [LARGE SCALE GENOMIC DNA]</scope>
    <source>
        <strain evidence="1 2">E</strain>
    </source>
</reference>
<gene>
    <name evidence="1" type="ORF">AaE_014997</name>
</gene>
<sequence>MEHMDVGAENTPHIRRQLLFQGLSIKQTESQFHSDRVDTAPTHGAAKVSSFSAAKKGSTKQRWRALGDISNNKAAQFHDFQTPRKGGAGEKAGDAEDVVSKLASFPSVTTKPRTDEDIELAYGGISAADTDALHMKELKQQMDAEILSWQQEVDAAQSAEPVEMPLDDLDDVTHCNFPPIHLDHDLPPSDALHDDDSLDIPPLFEDVKLEFEIHDESLTHPSI</sequence>
<comment type="caution">
    <text evidence="1">The sequence shown here is derived from an EMBL/GenBank/DDBJ whole genome shotgun (WGS) entry which is preliminary data.</text>
</comment>
<dbReference type="AlphaFoldDB" id="A0A6A4ZAF0"/>
<evidence type="ECO:0000313" key="1">
    <source>
        <dbReference type="EMBL" id="KAF0704327.1"/>
    </source>
</evidence>
<evidence type="ECO:0000313" key="2">
    <source>
        <dbReference type="Proteomes" id="UP000469452"/>
    </source>
</evidence>
<proteinExistence type="predicted"/>
<organism evidence="1 2">
    <name type="scientific">Aphanomyces astaci</name>
    <name type="common">Crayfish plague agent</name>
    <dbReference type="NCBI Taxonomy" id="112090"/>
    <lineage>
        <taxon>Eukaryota</taxon>
        <taxon>Sar</taxon>
        <taxon>Stramenopiles</taxon>
        <taxon>Oomycota</taxon>
        <taxon>Saprolegniomycetes</taxon>
        <taxon>Saprolegniales</taxon>
        <taxon>Verrucalvaceae</taxon>
        <taxon>Aphanomyces</taxon>
    </lineage>
</organism>
<protein>
    <submittedName>
        <fullName evidence="1">Uncharacterized protein</fullName>
    </submittedName>
</protein>
<dbReference type="Proteomes" id="UP000469452">
    <property type="component" value="Unassembled WGS sequence"/>
</dbReference>
<dbReference type="VEuPathDB" id="FungiDB:H257_00368"/>
<dbReference type="EMBL" id="VJMI01020452">
    <property type="protein sequence ID" value="KAF0704327.1"/>
    <property type="molecule type" value="Genomic_DNA"/>
</dbReference>